<dbReference type="Gene3D" id="3.40.605.10">
    <property type="entry name" value="Aldehyde Dehydrogenase, Chain A, domain 1"/>
    <property type="match status" value="1"/>
</dbReference>
<reference evidence="5" key="1">
    <citation type="journal article" date="2019" name="Int. J. Syst. Evol. Microbiol.">
        <title>The Global Catalogue of Microorganisms (GCM) 10K type strain sequencing project: providing services to taxonomists for standard genome sequencing and annotation.</title>
        <authorList>
            <consortium name="The Broad Institute Genomics Platform"/>
            <consortium name="The Broad Institute Genome Sequencing Center for Infectious Disease"/>
            <person name="Wu L."/>
            <person name="Ma J."/>
        </authorList>
    </citation>
    <scope>NUCLEOTIDE SEQUENCE [LARGE SCALE GENOMIC DNA]</scope>
    <source>
        <strain evidence="5">JCM 16898</strain>
    </source>
</reference>
<name>A0ABP6VGQ2_9PSEU</name>
<keyword evidence="2" id="KW-0560">Oxidoreductase</keyword>
<dbReference type="InterPro" id="IPR016163">
    <property type="entry name" value="Ald_DH_C"/>
</dbReference>
<dbReference type="InterPro" id="IPR016161">
    <property type="entry name" value="Ald_DH/histidinol_DH"/>
</dbReference>
<dbReference type="InterPro" id="IPR051020">
    <property type="entry name" value="ALDH-related_metabolic_enz"/>
</dbReference>
<sequence length="474" mass="49771">MPEYPDGLPIGSGWLSTVDSTDVVFPYDGSVIGRVPVGTAELATRAVDEAVAVAREVAALPSRTRRALLNDVAASLREHRAEFERLLVLETEKPLVDCRVEVARAIVTWEAAAEEVSRLHGETVPLDLLPSGDGLVGFWKRKPIGVVVGIAGFNYPLLLASHKIAPALAAGCPVVVKPAPQTPLATLWLVHLVRTHTELPAAVQLVTGDASVGSALVTDRRVGAVSFTGSAAVGHRIARDAAPTKTLLELGSNAALVVAADADLDAAADAVLRGGFYASGQACISVQRVLVDSSVAAQFTDRVLARLASVSVGDPREETTRVSKLIDARSTARVAEWVDKATAAGARVLAGGSLQDGVLEPTVLADVPDGVECWDEEIFGPVVCLRTVSGVDEAFAAVNASRYGLHASVYSRSLETAFRALDELEVGGVVVNEVPGFRSDTMPYGGVKDSGIGREGPRFAVEELTVTRMAVLRP</sequence>
<dbReference type="InterPro" id="IPR015590">
    <property type="entry name" value="Aldehyde_DH_dom"/>
</dbReference>
<dbReference type="Proteomes" id="UP001500689">
    <property type="component" value="Unassembled WGS sequence"/>
</dbReference>
<gene>
    <name evidence="4" type="ORF">GCM10022222_18910</name>
</gene>
<dbReference type="PANTHER" id="PTHR42991">
    <property type="entry name" value="ALDEHYDE DEHYDROGENASE"/>
    <property type="match status" value="1"/>
</dbReference>
<comment type="similarity">
    <text evidence="1">Belongs to the aldehyde dehydrogenase family.</text>
</comment>
<keyword evidence="5" id="KW-1185">Reference proteome</keyword>
<evidence type="ECO:0000313" key="5">
    <source>
        <dbReference type="Proteomes" id="UP001500689"/>
    </source>
</evidence>
<dbReference type="PANTHER" id="PTHR42991:SF1">
    <property type="entry name" value="ALDEHYDE DEHYDROGENASE"/>
    <property type="match status" value="1"/>
</dbReference>
<dbReference type="Pfam" id="PF00171">
    <property type="entry name" value="Aldedh"/>
    <property type="match status" value="1"/>
</dbReference>
<comment type="caution">
    <text evidence="4">The sequence shown here is derived from an EMBL/GenBank/DDBJ whole genome shotgun (WGS) entry which is preliminary data.</text>
</comment>
<dbReference type="InterPro" id="IPR016162">
    <property type="entry name" value="Ald_DH_N"/>
</dbReference>
<proteinExistence type="inferred from homology"/>
<evidence type="ECO:0000259" key="3">
    <source>
        <dbReference type="Pfam" id="PF00171"/>
    </source>
</evidence>
<feature type="domain" description="Aldehyde dehydrogenase" evidence="3">
    <location>
        <begin position="19"/>
        <end position="468"/>
    </location>
</feature>
<dbReference type="SUPFAM" id="SSF53720">
    <property type="entry name" value="ALDH-like"/>
    <property type="match status" value="1"/>
</dbReference>
<accession>A0ABP6VGQ2</accession>
<organism evidence="4 5">
    <name type="scientific">Amycolatopsis ultiminotia</name>
    <dbReference type="NCBI Taxonomy" id="543629"/>
    <lineage>
        <taxon>Bacteria</taxon>
        <taxon>Bacillati</taxon>
        <taxon>Actinomycetota</taxon>
        <taxon>Actinomycetes</taxon>
        <taxon>Pseudonocardiales</taxon>
        <taxon>Pseudonocardiaceae</taxon>
        <taxon>Amycolatopsis</taxon>
    </lineage>
</organism>
<dbReference type="Gene3D" id="3.40.309.10">
    <property type="entry name" value="Aldehyde Dehydrogenase, Chain A, domain 2"/>
    <property type="match status" value="1"/>
</dbReference>
<evidence type="ECO:0000256" key="2">
    <source>
        <dbReference type="ARBA" id="ARBA00023002"/>
    </source>
</evidence>
<evidence type="ECO:0000256" key="1">
    <source>
        <dbReference type="ARBA" id="ARBA00009986"/>
    </source>
</evidence>
<protein>
    <submittedName>
        <fullName evidence="4">Aldehyde dehydrogenase family protein</fullName>
    </submittedName>
</protein>
<dbReference type="RefSeq" id="WP_344857604.1">
    <property type="nucleotide sequence ID" value="NZ_BAAAZN010000003.1"/>
</dbReference>
<dbReference type="EMBL" id="BAAAZN010000003">
    <property type="protein sequence ID" value="GAA3535510.1"/>
    <property type="molecule type" value="Genomic_DNA"/>
</dbReference>
<evidence type="ECO:0000313" key="4">
    <source>
        <dbReference type="EMBL" id="GAA3535510.1"/>
    </source>
</evidence>